<dbReference type="Proteomes" id="UP000001822">
    <property type="component" value="Chromosome"/>
</dbReference>
<dbReference type="InterPro" id="IPR026444">
    <property type="entry name" value="Secre_tail"/>
</dbReference>
<protein>
    <recommendedName>
        <fullName evidence="5">Carbohydrate-binding module family 96 domain-containing protein</fullName>
    </recommendedName>
</protein>
<dbReference type="InterPro" id="IPR055372">
    <property type="entry name" value="CBM96"/>
</dbReference>
<dbReference type="RefSeq" id="WP_011586280.1">
    <property type="nucleotide sequence ID" value="NC_008255.1"/>
</dbReference>
<dbReference type="EMBL" id="CP000383">
    <property type="protein sequence ID" value="ABG60170.1"/>
    <property type="molecule type" value="Genomic_DNA"/>
</dbReference>
<feature type="signal peptide" evidence="4">
    <location>
        <begin position="1"/>
        <end position="23"/>
    </location>
</feature>
<dbReference type="Gene3D" id="2.60.120.200">
    <property type="match status" value="1"/>
</dbReference>
<dbReference type="Pfam" id="PF13385">
    <property type="entry name" value="Laminin_G_3"/>
    <property type="match status" value="1"/>
</dbReference>
<name>A0A6N4SUI6_CYTH3</name>
<dbReference type="GO" id="GO:0005576">
    <property type="term" value="C:extracellular region"/>
    <property type="evidence" value="ECO:0007669"/>
    <property type="project" value="UniProtKB-SubCell"/>
</dbReference>
<dbReference type="GO" id="GO:0005975">
    <property type="term" value="P:carbohydrate metabolic process"/>
    <property type="evidence" value="ECO:0007669"/>
    <property type="project" value="UniProtKB-ARBA"/>
</dbReference>
<keyword evidence="7" id="KW-1185">Reference proteome</keyword>
<evidence type="ECO:0000256" key="1">
    <source>
        <dbReference type="ARBA" id="ARBA00004613"/>
    </source>
</evidence>
<evidence type="ECO:0000256" key="4">
    <source>
        <dbReference type="SAM" id="SignalP"/>
    </source>
</evidence>
<evidence type="ECO:0000313" key="7">
    <source>
        <dbReference type="Proteomes" id="UP000001822"/>
    </source>
</evidence>
<evidence type="ECO:0000256" key="2">
    <source>
        <dbReference type="ARBA" id="ARBA00022525"/>
    </source>
</evidence>
<dbReference type="Pfam" id="PF24517">
    <property type="entry name" value="CBM96"/>
    <property type="match status" value="1"/>
</dbReference>
<dbReference type="NCBIfam" id="NF033679">
    <property type="entry name" value="DNRLRE_dom"/>
    <property type="match status" value="1"/>
</dbReference>
<keyword evidence="3 4" id="KW-0732">Signal</keyword>
<dbReference type="InterPro" id="IPR013320">
    <property type="entry name" value="ConA-like_dom_sf"/>
</dbReference>
<comment type="subcellular location">
    <subcellularLocation>
        <location evidence="1">Secreted</location>
    </subcellularLocation>
</comment>
<organism evidence="6 7">
    <name type="scientific">Cytophaga hutchinsonii (strain ATCC 33406 / DSM 1761 / CIP 103989 / NBRC 15051 / NCIMB 9469 / D465)</name>
    <dbReference type="NCBI Taxonomy" id="269798"/>
    <lineage>
        <taxon>Bacteria</taxon>
        <taxon>Pseudomonadati</taxon>
        <taxon>Bacteroidota</taxon>
        <taxon>Cytophagia</taxon>
        <taxon>Cytophagales</taxon>
        <taxon>Cytophagaceae</taxon>
        <taxon>Cytophaga</taxon>
    </lineage>
</organism>
<feature type="chain" id="PRO_5026765388" description="Carbohydrate-binding module family 96 domain-containing protein" evidence="4">
    <location>
        <begin position="24"/>
        <end position="678"/>
    </location>
</feature>
<feature type="domain" description="Carbohydrate-binding module family 96" evidence="5">
    <location>
        <begin position="26"/>
        <end position="215"/>
    </location>
</feature>
<proteinExistence type="predicted"/>
<dbReference type="OrthoDB" id="9794261at2"/>
<sequence length="678" mass="72882">MFKVLFRQLLLASAAVSVLQASAQTTVTFADAKDTWIRKQNVTSSYETTNYGKAQNFRPYLWTHGGVPTVGRGLIQYPELAQLPSNAVISSATLYLFCDTTSTTDMNAHNYNLANDNSIYISRITSSWVDTVVTWSTRPSSVTTNRASVAATGYRATTNFSVNVTSLVQDMVTNSSYDGFELALQSESYSNLYRNLTLASVNNPRADLRPKLVVTYTIPANALRFDGSDDYVQAASYSALNTGSGDFTYEARIKASSTQAYLYPTIVSDRNPSNLNGASVFLVPGPDVWSSGKPWININGTNYPCASCPVLTDNAVHALAIVRKDDTLKYYVDGTLRQTRTVNTGTGDITDAGNVRIGHDLANASNTYFNGDIAEVRIWNVARTGAEIAATYNTTLAGNAYGLTGYWRLDEGTGQVAYSSAVSNFNHGTLGSSASSESVDPVWATSTVGIQRGIGSSFEFPFNAGTIAQGKTYSNTQNNSTGYGFDNDLGNLSDDVYYKFTIASTSLVTADHCSSGLSDTYIYLLNSNKQVVYQIDDYGPVCSSYRASFSVNLSAGTYYIVSEGYSSNAGDITTRIAVAASTGTPIARTAVAEDQHYTAVQTNTSAGTAAAPATIFSYPNPVKGYLNFGEKVESYTLYNASGVQVLSGAQAEGVGTESLNPGMYMLKTNNRVEKIVVE</sequence>
<gene>
    <name evidence="6" type="ordered locus">CHU_2928</name>
</gene>
<dbReference type="GO" id="GO:0004553">
    <property type="term" value="F:hydrolase activity, hydrolyzing O-glycosyl compounds"/>
    <property type="evidence" value="ECO:0007669"/>
    <property type="project" value="UniProtKB-ARBA"/>
</dbReference>
<dbReference type="Gene3D" id="2.60.120.380">
    <property type="match status" value="1"/>
</dbReference>
<dbReference type="AlphaFoldDB" id="A0A6N4SUI6"/>
<evidence type="ECO:0000256" key="3">
    <source>
        <dbReference type="ARBA" id="ARBA00022729"/>
    </source>
</evidence>
<accession>A0A6N4SUI6</accession>
<dbReference type="KEGG" id="chu:CHU_2928"/>
<evidence type="ECO:0000259" key="5">
    <source>
        <dbReference type="Pfam" id="PF24517"/>
    </source>
</evidence>
<dbReference type="NCBIfam" id="TIGR04183">
    <property type="entry name" value="Por_Secre_tail"/>
    <property type="match status" value="1"/>
</dbReference>
<evidence type="ECO:0000313" key="6">
    <source>
        <dbReference type="EMBL" id="ABG60170.1"/>
    </source>
</evidence>
<reference evidence="6 7" key="1">
    <citation type="journal article" date="2007" name="Appl. Environ. Microbiol.">
        <title>Genome sequence of the cellulolytic gliding bacterium Cytophaga hutchinsonii.</title>
        <authorList>
            <person name="Xie G."/>
            <person name="Bruce D.C."/>
            <person name="Challacombe J.F."/>
            <person name="Chertkov O."/>
            <person name="Detter J.C."/>
            <person name="Gilna P."/>
            <person name="Han C.S."/>
            <person name="Lucas S."/>
            <person name="Misra M."/>
            <person name="Myers G.L."/>
            <person name="Richardson P."/>
            <person name="Tapia R."/>
            <person name="Thayer N."/>
            <person name="Thompson L.S."/>
            <person name="Brettin T.S."/>
            <person name="Henrissat B."/>
            <person name="Wilson D.B."/>
            <person name="McBride M.J."/>
        </authorList>
    </citation>
    <scope>NUCLEOTIDE SEQUENCE [LARGE SCALE GENOMIC DNA]</scope>
    <source>
        <strain evidence="7">ATCC 33406 / DSM 1761 / CIP 103989 / NBRC 15051 / NCIMB 9469 / D465</strain>
    </source>
</reference>
<dbReference type="SUPFAM" id="SSF49899">
    <property type="entry name" value="Concanavalin A-like lectins/glucanases"/>
    <property type="match status" value="1"/>
</dbReference>
<keyword evidence="2" id="KW-0964">Secreted</keyword>